<dbReference type="AlphaFoldDB" id="A0A0K9NJZ6"/>
<proteinExistence type="predicted"/>
<accession>A0A0K9NJZ6</accession>
<evidence type="ECO:0000313" key="2">
    <source>
        <dbReference type="Proteomes" id="UP000036987"/>
    </source>
</evidence>
<keyword evidence="2" id="KW-1185">Reference proteome</keyword>
<dbReference type="EMBL" id="LFYR01002110">
    <property type="protein sequence ID" value="KMZ56943.1"/>
    <property type="molecule type" value="Genomic_DNA"/>
</dbReference>
<name>A0A0K9NJZ6_ZOSMR</name>
<protein>
    <submittedName>
        <fullName evidence="1">Uncharacterized protein</fullName>
    </submittedName>
</protein>
<organism evidence="1 2">
    <name type="scientific">Zostera marina</name>
    <name type="common">Eelgrass</name>
    <dbReference type="NCBI Taxonomy" id="29655"/>
    <lineage>
        <taxon>Eukaryota</taxon>
        <taxon>Viridiplantae</taxon>
        <taxon>Streptophyta</taxon>
        <taxon>Embryophyta</taxon>
        <taxon>Tracheophyta</taxon>
        <taxon>Spermatophyta</taxon>
        <taxon>Magnoliopsida</taxon>
        <taxon>Liliopsida</taxon>
        <taxon>Zosteraceae</taxon>
        <taxon>Zostera</taxon>
    </lineage>
</organism>
<reference evidence="2" key="1">
    <citation type="journal article" date="2016" name="Nature">
        <title>The genome of the seagrass Zostera marina reveals angiosperm adaptation to the sea.</title>
        <authorList>
            <person name="Olsen J.L."/>
            <person name="Rouze P."/>
            <person name="Verhelst B."/>
            <person name="Lin Y.-C."/>
            <person name="Bayer T."/>
            <person name="Collen J."/>
            <person name="Dattolo E."/>
            <person name="De Paoli E."/>
            <person name="Dittami S."/>
            <person name="Maumus F."/>
            <person name="Michel G."/>
            <person name="Kersting A."/>
            <person name="Lauritano C."/>
            <person name="Lohaus R."/>
            <person name="Toepel M."/>
            <person name="Tonon T."/>
            <person name="Vanneste K."/>
            <person name="Amirebrahimi M."/>
            <person name="Brakel J."/>
            <person name="Bostroem C."/>
            <person name="Chovatia M."/>
            <person name="Grimwood J."/>
            <person name="Jenkins J.W."/>
            <person name="Jueterbock A."/>
            <person name="Mraz A."/>
            <person name="Stam W.T."/>
            <person name="Tice H."/>
            <person name="Bornberg-Bauer E."/>
            <person name="Green P.J."/>
            <person name="Pearson G.A."/>
            <person name="Procaccini G."/>
            <person name="Duarte C.M."/>
            <person name="Schmutz J."/>
            <person name="Reusch T.B.H."/>
            <person name="Van de Peer Y."/>
        </authorList>
    </citation>
    <scope>NUCLEOTIDE SEQUENCE [LARGE SCALE GENOMIC DNA]</scope>
    <source>
        <strain evidence="2">cv. Finnish</strain>
    </source>
</reference>
<sequence>MKKMKNKTNDKFHMFKVRNHSSTLEGVDLNQEYNSPLKFIVRSTNDLTNDLDLCHRQISDIDIEIKDHCTSVTHTKSIFVNQALVNSSVTDPMSIDLPSNIMSNNVNPNPLVTSVEDIDLNLNYVSPVTRIVRPIFELLNILDLAEQHVTHSDVDIIHRSKSISITNSIKSIQSSYILQKSFVTPTQMEMCHDATTSVGTVNFPLAIQNSPDFWESVIRSAEEVEARIRLTKKHNYEDLSAVARCIDFSPRILTPQPTPHMTSPFKVIEQRKGKYYTGYYWIFQKLSN</sequence>
<comment type="caution">
    <text evidence="1">The sequence shown here is derived from an EMBL/GenBank/DDBJ whole genome shotgun (WGS) entry which is preliminary data.</text>
</comment>
<dbReference type="Proteomes" id="UP000036987">
    <property type="component" value="Unassembled WGS sequence"/>
</dbReference>
<gene>
    <name evidence="1" type="ORF">ZOSMA_8G00880</name>
</gene>
<evidence type="ECO:0000313" key="1">
    <source>
        <dbReference type="EMBL" id="KMZ56943.1"/>
    </source>
</evidence>